<dbReference type="Proteomes" id="UP000276741">
    <property type="component" value="Chromosome"/>
</dbReference>
<organism evidence="2 4">
    <name type="scientific">Sulfodiicoccus acidiphilus</name>
    <dbReference type="NCBI Taxonomy" id="1670455"/>
    <lineage>
        <taxon>Archaea</taxon>
        <taxon>Thermoproteota</taxon>
        <taxon>Thermoprotei</taxon>
        <taxon>Sulfolobales</taxon>
        <taxon>Sulfolobaceae</taxon>
        <taxon>Sulfodiicoccus</taxon>
    </lineage>
</organism>
<dbReference type="RefSeq" id="WP_126449170.1">
    <property type="nucleotide sequence ID" value="NZ_AP018553.1"/>
</dbReference>
<reference evidence="4" key="2">
    <citation type="submission" date="2018-04" db="EMBL/GenBank/DDBJ databases">
        <title>Complete genome sequence of Sulfodiicoccus acidiphilus strain HS-1.</title>
        <authorList>
            <person name="Sakai H.D."/>
            <person name="Kurosawa N."/>
        </authorList>
    </citation>
    <scope>NUCLEOTIDE SEQUENCE [LARGE SCALE GENOMIC DNA]</scope>
    <source>
        <strain evidence="4">HS-1</strain>
    </source>
</reference>
<gene>
    <name evidence="3" type="primary">aroE</name>
    <name evidence="3" type="ORF">GCM10007116_19500</name>
    <name evidence="2" type="ORF">HS1genome_0249</name>
</gene>
<evidence type="ECO:0000313" key="2">
    <source>
        <dbReference type="EMBL" id="BBD71860.1"/>
    </source>
</evidence>
<dbReference type="InterPro" id="IPR036291">
    <property type="entry name" value="NAD(P)-bd_dom_sf"/>
</dbReference>
<dbReference type="GO" id="GO:0009423">
    <property type="term" value="P:chorismate biosynthetic process"/>
    <property type="evidence" value="ECO:0007669"/>
    <property type="project" value="TreeGrafter"/>
</dbReference>
<dbReference type="PANTHER" id="PTHR21089">
    <property type="entry name" value="SHIKIMATE DEHYDROGENASE"/>
    <property type="match status" value="1"/>
</dbReference>
<accession>A0A348B108</accession>
<dbReference type="InterPro" id="IPR046346">
    <property type="entry name" value="Aminoacid_DH-like_N_sf"/>
</dbReference>
<reference evidence="2" key="3">
    <citation type="journal article" date="2019" name="BMC Res. Notes">
        <title>Complete genome sequence of the Sulfodiicoccus acidiphilus strain HS-1T, the first crenarchaeon that lacks polB3, isolated from an acidic hot spring in Ohwaku-dani, Hakone, Japan.</title>
        <authorList>
            <person name="Sakai H.D."/>
            <person name="Kurosawa N."/>
        </authorList>
    </citation>
    <scope>NUCLEOTIDE SEQUENCE</scope>
    <source>
        <strain evidence="2">HS-1</strain>
    </source>
</reference>
<dbReference type="GO" id="GO:0019632">
    <property type="term" value="P:shikimate metabolic process"/>
    <property type="evidence" value="ECO:0007669"/>
    <property type="project" value="TreeGrafter"/>
</dbReference>
<dbReference type="Gene3D" id="3.40.50.10860">
    <property type="entry name" value="Leucine Dehydrogenase, chain A, domain 1"/>
    <property type="match status" value="1"/>
</dbReference>
<name>A0A348B108_9CREN</name>
<dbReference type="InterPro" id="IPR022893">
    <property type="entry name" value="Shikimate_DH_fam"/>
</dbReference>
<dbReference type="KEGG" id="sacd:HS1genome_0249"/>
<dbReference type="AlphaFoldDB" id="A0A348B108"/>
<reference evidence="3" key="1">
    <citation type="journal article" date="2014" name="Int. J. Syst. Evol. Microbiol.">
        <title>Complete genome sequence of Corynebacterium casei LMG S-19264T (=DSM 44701T), isolated from a smear-ripened cheese.</title>
        <authorList>
            <consortium name="US DOE Joint Genome Institute (JGI-PGF)"/>
            <person name="Walter F."/>
            <person name="Albersmeier A."/>
            <person name="Kalinowski J."/>
            <person name="Ruckert C."/>
        </authorList>
    </citation>
    <scope>NUCLEOTIDE SEQUENCE</scope>
    <source>
        <strain evidence="3">JCM 31740</strain>
    </source>
</reference>
<dbReference type="OrthoDB" id="8744at2157"/>
<sequence length="261" mass="28457">MFGVRTKLLGVLGSGISYTLSPAIHNFSFSQMGIDAVYLVFDVQPDDLHDVVEGLKKIAYGFNVTVPYKEEVASMVSCEGESKGLGVVNTVHSGKGYNTDYIALSRLLNETGLEFHEAECAIFGAGGAAAASALSLGRLGCKVKLINRSLERAIRLKRKLDNLGVESSVASDCGEPQVVVNATPRPELVPTSCVRGKLAIDFVYTPVRTSFITLAESRGMTIIDGLSILIEQALEAEKIWFGRSLSRDEVRRFLYDRKFVR</sequence>
<evidence type="ECO:0000313" key="4">
    <source>
        <dbReference type="Proteomes" id="UP000276741"/>
    </source>
</evidence>
<protein>
    <submittedName>
        <fullName evidence="2">Shikimate 5-dehydrogenase</fullName>
    </submittedName>
</protein>
<evidence type="ECO:0000259" key="1">
    <source>
        <dbReference type="Pfam" id="PF08501"/>
    </source>
</evidence>
<dbReference type="GeneID" id="38665747"/>
<evidence type="ECO:0000313" key="3">
    <source>
        <dbReference type="EMBL" id="GGU02496.1"/>
    </source>
</evidence>
<dbReference type="Proteomes" id="UP000616143">
    <property type="component" value="Unassembled WGS sequence"/>
</dbReference>
<dbReference type="EMBL" id="AP018553">
    <property type="protein sequence ID" value="BBD71860.1"/>
    <property type="molecule type" value="Genomic_DNA"/>
</dbReference>
<dbReference type="GO" id="GO:0004764">
    <property type="term" value="F:shikimate 3-dehydrogenase (NADP+) activity"/>
    <property type="evidence" value="ECO:0007669"/>
    <property type="project" value="InterPro"/>
</dbReference>
<feature type="domain" description="Shikimate dehydrogenase substrate binding N-terminal" evidence="1">
    <location>
        <begin position="11"/>
        <end position="91"/>
    </location>
</feature>
<keyword evidence="4" id="KW-1185">Reference proteome</keyword>
<reference evidence="3" key="4">
    <citation type="submission" date="2020-09" db="EMBL/GenBank/DDBJ databases">
        <authorList>
            <person name="Sun Q."/>
            <person name="Ohkuma M."/>
        </authorList>
    </citation>
    <scope>NUCLEOTIDE SEQUENCE</scope>
    <source>
        <strain evidence="3">JCM 31740</strain>
    </source>
</reference>
<dbReference type="SUPFAM" id="SSF51735">
    <property type="entry name" value="NAD(P)-binding Rossmann-fold domains"/>
    <property type="match status" value="1"/>
</dbReference>
<proteinExistence type="predicted"/>
<dbReference type="EMBL" id="BMQS01000022">
    <property type="protein sequence ID" value="GGU02496.1"/>
    <property type="molecule type" value="Genomic_DNA"/>
</dbReference>
<dbReference type="SUPFAM" id="SSF53223">
    <property type="entry name" value="Aminoacid dehydrogenase-like, N-terminal domain"/>
    <property type="match status" value="1"/>
</dbReference>
<dbReference type="Pfam" id="PF08501">
    <property type="entry name" value="Shikimate_dh_N"/>
    <property type="match status" value="1"/>
</dbReference>
<dbReference type="PANTHER" id="PTHR21089:SF1">
    <property type="entry name" value="BIFUNCTIONAL 3-DEHYDROQUINATE DEHYDRATASE_SHIKIMATE DEHYDROGENASE, CHLOROPLASTIC"/>
    <property type="match status" value="1"/>
</dbReference>
<dbReference type="Gene3D" id="3.40.50.720">
    <property type="entry name" value="NAD(P)-binding Rossmann-like Domain"/>
    <property type="match status" value="1"/>
</dbReference>
<dbReference type="InterPro" id="IPR013708">
    <property type="entry name" value="Shikimate_DH-bd_N"/>
</dbReference>